<organism evidence="2 3">
    <name type="scientific">Oedothorax gibbosus</name>
    <dbReference type="NCBI Taxonomy" id="931172"/>
    <lineage>
        <taxon>Eukaryota</taxon>
        <taxon>Metazoa</taxon>
        <taxon>Ecdysozoa</taxon>
        <taxon>Arthropoda</taxon>
        <taxon>Chelicerata</taxon>
        <taxon>Arachnida</taxon>
        <taxon>Araneae</taxon>
        <taxon>Araneomorphae</taxon>
        <taxon>Entelegynae</taxon>
        <taxon>Araneoidea</taxon>
        <taxon>Linyphiidae</taxon>
        <taxon>Erigoninae</taxon>
        <taxon>Oedothorax</taxon>
    </lineage>
</organism>
<dbReference type="AlphaFoldDB" id="A0AAV6UMG7"/>
<reference evidence="2 3" key="1">
    <citation type="journal article" date="2022" name="Nat. Ecol. Evol.">
        <title>A masculinizing supergene underlies an exaggerated male reproductive morph in a spider.</title>
        <authorList>
            <person name="Hendrickx F."/>
            <person name="De Corte Z."/>
            <person name="Sonet G."/>
            <person name="Van Belleghem S.M."/>
            <person name="Kostlbacher S."/>
            <person name="Vangestel C."/>
        </authorList>
    </citation>
    <scope>NUCLEOTIDE SEQUENCE [LARGE SCALE GENOMIC DNA]</scope>
    <source>
        <strain evidence="2">W744_W776</strain>
    </source>
</reference>
<evidence type="ECO:0000256" key="1">
    <source>
        <dbReference type="SAM" id="MobiDB-lite"/>
    </source>
</evidence>
<comment type="caution">
    <text evidence="2">The sequence shown here is derived from an EMBL/GenBank/DDBJ whole genome shotgun (WGS) entry which is preliminary data.</text>
</comment>
<accession>A0AAV6UMG7</accession>
<feature type="region of interest" description="Disordered" evidence="1">
    <location>
        <begin position="39"/>
        <end position="68"/>
    </location>
</feature>
<sequence length="68" mass="7706">MSDSINEQKVTLANNVNMVRWVIRLSTRKREEEVPDAIFEDEAANSNPRPYGCARSTTTPGVPRQDSR</sequence>
<proteinExistence type="predicted"/>
<evidence type="ECO:0000313" key="2">
    <source>
        <dbReference type="EMBL" id="KAG8185380.1"/>
    </source>
</evidence>
<gene>
    <name evidence="2" type="ORF">JTE90_023125</name>
</gene>
<name>A0AAV6UMG7_9ARAC</name>
<protein>
    <submittedName>
        <fullName evidence="2">Uncharacterized protein</fullName>
    </submittedName>
</protein>
<evidence type="ECO:0000313" key="3">
    <source>
        <dbReference type="Proteomes" id="UP000827092"/>
    </source>
</evidence>
<dbReference type="EMBL" id="JAFNEN010000337">
    <property type="protein sequence ID" value="KAG8185380.1"/>
    <property type="molecule type" value="Genomic_DNA"/>
</dbReference>
<dbReference type="Proteomes" id="UP000827092">
    <property type="component" value="Unassembled WGS sequence"/>
</dbReference>
<keyword evidence="3" id="KW-1185">Reference proteome</keyword>